<sequence>MNALGVAQPHSDATDVTSWRSASNTSACCRRSWVRHCGNVIPSSSLNRRLSVRWLTPIRPPICCSVKGWVRLSAINAHACRNRRSVGEGTHSGSRMLVVGS</sequence>
<protein>
    <submittedName>
        <fullName evidence="1">Uncharacterized protein</fullName>
    </submittedName>
</protein>
<evidence type="ECO:0000313" key="1">
    <source>
        <dbReference type="EMBL" id="COV80681.1"/>
    </source>
</evidence>
<dbReference type="Proteomes" id="UP000038802">
    <property type="component" value="Unassembled WGS sequence"/>
</dbReference>
<dbReference type="EMBL" id="CSAE01000208">
    <property type="protein sequence ID" value="COV80681.1"/>
    <property type="molecule type" value="Genomic_DNA"/>
</dbReference>
<gene>
    <name evidence="1" type="ORF">ERS007703_02089</name>
</gene>
<reference evidence="2" key="1">
    <citation type="submission" date="2015-03" db="EMBL/GenBank/DDBJ databases">
        <authorList>
            <consortium name="Pathogen Informatics"/>
        </authorList>
    </citation>
    <scope>NUCLEOTIDE SEQUENCE [LARGE SCALE GENOMIC DNA]</scope>
    <source>
        <strain evidence="2">K00500041</strain>
    </source>
</reference>
<proteinExistence type="predicted"/>
<name>A0A0U0R6Z9_MYCTX</name>
<organism evidence="1 2">
    <name type="scientific">Mycobacterium tuberculosis</name>
    <dbReference type="NCBI Taxonomy" id="1773"/>
    <lineage>
        <taxon>Bacteria</taxon>
        <taxon>Bacillati</taxon>
        <taxon>Actinomycetota</taxon>
        <taxon>Actinomycetes</taxon>
        <taxon>Mycobacteriales</taxon>
        <taxon>Mycobacteriaceae</taxon>
        <taxon>Mycobacterium</taxon>
        <taxon>Mycobacterium tuberculosis complex</taxon>
    </lineage>
</organism>
<dbReference type="AlphaFoldDB" id="A0A0U0R6Z9"/>
<evidence type="ECO:0000313" key="2">
    <source>
        <dbReference type="Proteomes" id="UP000038802"/>
    </source>
</evidence>
<accession>A0A0U0R6Z9</accession>